<dbReference type="Proteomes" id="UP000823388">
    <property type="component" value="Chromosome 4K"/>
</dbReference>
<organism evidence="1 2">
    <name type="scientific">Panicum virgatum</name>
    <name type="common">Blackwell switchgrass</name>
    <dbReference type="NCBI Taxonomy" id="38727"/>
    <lineage>
        <taxon>Eukaryota</taxon>
        <taxon>Viridiplantae</taxon>
        <taxon>Streptophyta</taxon>
        <taxon>Embryophyta</taxon>
        <taxon>Tracheophyta</taxon>
        <taxon>Spermatophyta</taxon>
        <taxon>Magnoliopsida</taxon>
        <taxon>Liliopsida</taxon>
        <taxon>Poales</taxon>
        <taxon>Poaceae</taxon>
        <taxon>PACMAD clade</taxon>
        <taxon>Panicoideae</taxon>
        <taxon>Panicodae</taxon>
        <taxon>Paniceae</taxon>
        <taxon>Panicinae</taxon>
        <taxon>Panicum</taxon>
        <taxon>Panicum sect. Hiantes</taxon>
    </lineage>
</organism>
<comment type="caution">
    <text evidence="1">The sequence shown here is derived from an EMBL/GenBank/DDBJ whole genome shotgun (WGS) entry which is preliminary data.</text>
</comment>
<sequence>MAASFAPDGSSVGEKCIYMVLCLRRLLAWMLRLLRLLRRRQLQVCLPSSLRKGGSLSHPWGCALCLCCCFVCDVGLGFMSSAATAMVTAADSSSSSSLRE</sequence>
<dbReference type="EMBL" id="CM029043">
    <property type="protein sequence ID" value="KAG2613669.1"/>
    <property type="molecule type" value="Genomic_DNA"/>
</dbReference>
<gene>
    <name evidence="1" type="ORF">PVAP13_4KG409500</name>
</gene>
<evidence type="ECO:0000313" key="1">
    <source>
        <dbReference type="EMBL" id="KAG2613669.1"/>
    </source>
</evidence>
<proteinExistence type="predicted"/>
<keyword evidence="2" id="KW-1185">Reference proteome</keyword>
<accession>A0A8T0U0D1</accession>
<protein>
    <submittedName>
        <fullName evidence="1">Uncharacterized protein</fullName>
    </submittedName>
</protein>
<reference evidence="1" key="1">
    <citation type="submission" date="2020-05" db="EMBL/GenBank/DDBJ databases">
        <title>WGS assembly of Panicum virgatum.</title>
        <authorList>
            <person name="Lovell J.T."/>
            <person name="Jenkins J."/>
            <person name="Shu S."/>
            <person name="Juenger T.E."/>
            <person name="Schmutz J."/>
        </authorList>
    </citation>
    <scope>NUCLEOTIDE SEQUENCE</scope>
    <source>
        <strain evidence="1">AP13</strain>
    </source>
</reference>
<dbReference type="AlphaFoldDB" id="A0A8T0U0D1"/>
<name>A0A8T0U0D1_PANVG</name>
<evidence type="ECO:0000313" key="2">
    <source>
        <dbReference type="Proteomes" id="UP000823388"/>
    </source>
</evidence>